<evidence type="ECO:0000256" key="1">
    <source>
        <dbReference type="ARBA" id="ARBA00022460"/>
    </source>
</evidence>
<gene>
    <name evidence="5" type="primary">LOC117652219</name>
</gene>
<accession>A0A6P9A5R3</accession>
<sequence>MHQTPGAPLPPLPPGPLPPRGPFVPIIQQAFDQNPDGSYRWSYQSADGSAQEATGTVTNPGTPGQSLAVQGSYQYQSPEGPVQVAYIADDYGYQPTGNVVHPSIQRAVAYQVALAKSEPPGLYNEAGFPVGPVPPVPPVGPLAGGPPFQGPLPLPGPGGPGGPVRR</sequence>
<dbReference type="OrthoDB" id="6379191at2759"/>
<feature type="region of interest" description="Disordered" evidence="3">
    <location>
        <begin position="1"/>
        <end position="24"/>
    </location>
</feature>
<feature type="compositionally biased region" description="Pro residues" evidence="3">
    <location>
        <begin position="7"/>
        <end position="22"/>
    </location>
</feature>
<dbReference type="Pfam" id="PF00379">
    <property type="entry name" value="Chitin_bind_4"/>
    <property type="match status" value="1"/>
</dbReference>
<feature type="region of interest" description="Disordered" evidence="3">
    <location>
        <begin position="127"/>
        <end position="166"/>
    </location>
</feature>
<dbReference type="AlphaFoldDB" id="A0A6P9A5R3"/>
<evidence type="ECO:0000256" key="3">
    <source>
        <dbReference type="SAM" id="MobiDB-lite"/>
    </source>
</evidence>
<dbReference type="KEGG" id="tpal:117652219"/>
<reference evidence="5" key="1">
    <citation type="submission" date="2025-08" db="UniProtKB">
        <authorList>
            <consortium name="RefSeq"/>
        </authorList>
    </citation>
    <scope>IDENTIFICATION</scope>
    <source>
        <tissue evidence="5">Total insect</tissue>
    </source>
</reference>
<dbReference type="GeneID" id="117652219"/>
<feature type="compositionally biased region" description="Pro residues" evidence="3">
    <location>
        <begin position="131"/>
        <end position="140"/>
    </location>
</feature>
<dbReference type="Proteomes" id="UP000515158">
    <property type="component" value="Unplaced"/>
</dbReference>
<dbReference type="InterPro" id="IPR000618">
    <property type="entry name" value="Insect_cuticle"/>
</dbReference>
<dbReference type="RefSeq" id="XP_034252850.1">
    <property type="nucleotide sequence ID" value="XM_034396959.1"/>
</dbReference>
<name>A0A6P9A5R3_THRPL</name>
<proteinExistence type="predicted"/>
<evidence type="ECO:0000313" key="4">
    <source>
        <dbReference type="Proteomes" id="UP000515158"/>
    </source>
</evidence>
<dbReference type="PANTHER" id="PTHR10380">
    <property type="entry name" value="CUTICLE PROTEIN"/>
    <property type="match status" value="1"/>
</dbReference>
<dbReference type="InParanoid" id="A0A6P9A5R3"/>
<dbReference type="InterPro" id="IPR050468">
    <property type="entry name" value="Cuticle_Struct_Prot"/>
</dbReference>
<feature type="region of interest" description="Disordered" evidence="3">
    <location>
        <begin position="42"/>
        <end position="68"/>
    </location>
</feature>
<dbReference type="PROSITE" id="PS51155">
    <property type="entry name" value="CHIT_BIND_RR_2"/>
    <property type="match status" value="1"/>
</dbReference>
<evidence type="ECO:0000313" key="5">
    <source>
        <dbReference type="RefSeq" id="XP_034252850.1"/>
    </source>
</evidence>
<evidence type="ECO:0000256" key="2">
    <source>
        <dbReference type="PROSITE-ProRule" id="PRU00497"/>
    </source>
</evidence>
<organism evidence="5">
    <name type="scientific">Thrips palmi</name>
    <name type="common">Melon thrips</name>
    <dbReference type="NCBI Taxonomy" id="161013"/>
    <lineage>
        <taxon>Eukaryota</taxon>
        <taxon>Metazoa</taxon>
        <taxon>Ecdysozoa</taxon>
        <taxon>Arthropoda</taxon>
        <taxon>Hexapoda</taxon>
        <taxon>Insecta</taxon>
        <taxon>Pterygota</taxon>
        <taxon>Neoptera</taxon>
        <taxon>Paraneoptera</taxon>
        <taxon>Thysanoptera</taxon>
        <taxon>Terebrantia</taxon>
        <taxon>Thripoidea</taxon>
        <taxon>Thripidae</taxon>
        <taxon>Thrips</taxon>
    </lineage>
</organism>
<protein>
    <submittedName>
        <fullName evidence="5">Endocuticle structural glycoprotein SgAbd-9-like</fullName>
    </submittedName>
</protein>
<keyword evidence="1 2" id="KW-0193">Cuticle</keyword>
<feature type="compositionally biased region" description="Pro residues" evidence="3">
    <location>
        <begin position="148"/>
        <end position="160"/>
    </location>
</feature>
<dbReference type="GO" id="GO:0008010">
    <property type="term" value="F:structural constituent of chitin-based larval cuticle"/>
    <property type="evidence" value="ECO:0007669"/>
    <property type="project" value="TreeGrafter"/>
</dbReference>
<dbReference type="GO" id="GO:0062129">
    <property type="term" value="C:chitin-based extracellular matrix"/>
    <property type="evidence" value="ECO:0007669"/>
    <property type="project" value="TreeGrafter"/>
</dbReference>
<keyword evidence="4" id="KW-1185">Reference proteome</keyword>
<dbReference type="PANTHER" id="PTHR10380:SF173">
    <property type="entry name" value="CUTICULAR PROTEIN 47EF, ISOFORM C-RELATED"/>
    <property type="match status" value="1"/>
</dbReference>